<dbReference type="InterPro" id="IPR006035">
    <property type="entry name" value="Ureohydrolase"/>
</dbReference>
<comment type="caution">
    <text evidence="5">The sequence shown here is derived from an EMBL/GenBank/DDBJ whole genome shotgun (WGS) entry which is preliminary data.</text>
</comment>
<name>A0ABN0RFA0_9LIST</name>
<dbReference type="Proteomes" id="UP000019249">
    <property type="component" value="Unassembled WGS sequence"/>
</dbReference>
<sequence>MQTVGILGLPWVFGNERKGTGLGPFAIRYTGLVASLASYGAKIQDFHNMPFFTEFEEELFLTDGLKAITSKVYEASDVIGTMLDKTSTSLILAGDEWNSLAVFKAAQKNDPDSVYILLDANAHISLTELDCSLPPGRGLLRTIIGKGEARTVDLFADCIVKPSNLSVLGTRRVPQSDEACLEQLGICHFDMTEIDKVGFGKVTDQLLKWLYRKQRPIHLLIDVDAIDPAFAPGVDHISSGGLYYREMDYLMQNLALGAPLRSITVLGLNPLHDDANKSAKFISTILESYFVTFFHKSK</sequence>
<dbReference type="PIRSF" id="PIRSF036979">
    <property type="entry name" value="Arginase"/>
    <property type="match status" value="1"/>
</dbReference>
<dbReference type="Pfam" id="PF00491">
    <property type="entry name" value="Arginase"/>
    <property type="match status" value="1"/>
</dbReference>
<evidence type="ECO:0000256" key="4">
    <source>
        <dbReference type="PROSITE-ProRule" id="PRU00742"/>
    </source>
</evidence>
<dbReference type="PRINTS" id="PR00116">
    <property type="entry name" value="ARGINASE"/>
</dbReference>
<organism evidence="5 6">
    <name type="scientific">Listeria floridensis FSL S10-1187</name>
    <dbReference type="NCBI Taxonomy" id="1265817"/>
    <lineage>
        <taxon>Bacteria</taxon>
        <taxon>Bacillati</taxon>
        <taxon>Bacillota</taxon>
        <taxon>Bacilli</taxon>
        <taxon>Bacillales</taxon>
        <taxon>Listeriaceae</taxon>
        <taxon>Listeria</taxon>
    </lineage>
</organism>
<reference evidence="5 6" key="1">
    <citation type="journal article" date="2014" name="Int. J. Syst. Evol. Microbiol.">
        <title>Listeria floridensis sp. nov., Listeria aquatica sp. nov., Listeria cornellensis sp. nov., Listeria riparia sp. nov. and Listeria grandensis sp. nov., from agricultural and natural environments.</title>
        <authorList>
            <person name="den Bakker H.C."/>
            <person name="Warchocki S."/>
            <person name="Wright E.M."/>
            <person name="Allred A.F."/>
            <person name="Ahlstrom C."/>
            <person name="Manuel C.S."/>
            <person name="Stasiewicz M.J."/>
            <person name="Burrell A."/>
            <person name="Roof S."/>
            <person name="Strawn L."/>
            <person name="Fortes E.D."/>
            <person name="Nightingale K.K."/>
            <person name="Kephart D."/>
            <person name="Wiedmann M."/>
        </authorList>
    </citation>
    <scope>NUCLEOTIDE SEQUENCE [LARGE SCALE GENOMIC DNA]</scope>
    <source>
        <strain evidence="5 6">FSL S10-1187</strain>
    </source>
</reference>
<evidence type="ECO:0000313" key="6">
    <source>
        <dbReference type="Proteomes" id="UP000019249"/>
    </source>
</evidence>
<evidence type="ECO:0000256" key="3">
    <source>
        <dbReference type="ARBA" id="ARBA00023211"/>
    </source>
</evidence>
<dbReference type="InterPro" id="IPR023696">
    <property type="entry name" value="Ureohydrolase_dom_sf"/>
</dbReference>
<dbReference type="SUPFAM" id="SSF52768">
    <property type="entry name" value="Arginase/deacetylase"/>
    <property type="match status" value="1"/>
</dbReference>
<dbReference type="RefSeq" id="WP_036097204.1">
    <property type="nucleotide sequence ID" value="NZ_AODF01000014.1"/>
</dbReference>
<evidence type="ECO:0000256" key="1">
    <source>
        <dbReference type="ARBA" id="ARBA00022723"/>
    </source>
</evidence>
<evidence type="ECO:0000256" key="2">
    <source>
        <dbReference type="ARBA" id="ARBA00022801"/>
    </source>
</evidence>
<evidence type="ECO:0000313" key="5">
    <source>
        <dbReference type="EMBL" id="EUJ32026.1"/>
    </source>
</evidence>
<proteinExistence type="inferred from homology"/>
<protein>
    <submittedName>
        <fullName evidence="5">Arginase</fullName>
    </submittedName>
</protein>
<keyword evidence="6" id="KW-1185">Reference proteome</keyword>
<accession>A0ABN0RFA0</accession>
<comment type="similarity">
    <text evidence="4">Belongs to the arginase family.</text>
</comment>
<dbReference type="PANTHER" id="PTHR43782:SF3">
    <property type="entry name" value="ARGINASE"/>
    <property type="match status" value="1"/>
</dbReference>
<dbReference type="EMBL" id="AODF01000014">
    <property type="protein sequence ID" value="EUJ32026.1"/>
    <property type="molecule type" value="Genomic_DNA"/>
</dbReference>
<gene>
    <name evidence="5" type="ORF">MFLO_07547</name>
</gene>
<dbReference type="Gene3D" id="3.40.800.10">
    <property type="entry name" value="Ureohydrolase domain"/>
    <property type="match status" value="1"/>
</dbReference>
<keyword evidence="1" id="KW-0479">Metal-binding</keyword>
<dbReference type="PROSITE" id="PS51409">
    <property type="entry name" value="ARGINASE_2"/>
    <property type="match status" value="1"/>
</dbReference>
<keyword evidence="3" id="KW-0464">Manganese</keyword>
<keyword evidence="2" id="KW-0378">Hydrolase</keyword>
<dbReference type="PANTHER" id="PTHR43782">
    <property type="entry name" value="ARGINASE"/>
    <property type="match status" value="1"/>
</dbReference>